<dbReference type="SMART" id="SM00320">
    <property type="entry name" value="WD40"/>
    <property type="match status" value="5"/>
</dbReference>
<dbReference type="GO" id="GO:0000346">
    <property type="term" value="C:transcription export complex"/>
    <property type="evidence" value="ECO:0007669"/>
    <property type="project" value="TreeGrafter"/>
</dbReference>
<dbReference type="Gene3D" id="2.130.10.10">
    <property type="entry name" value="YVTN repeat-like/Quinoprotein amine dehydrogenase"/>
    <property type="match status" value="2"/>
</dbReference>
<dbReference type="InterPro" id="IPR036322">
    <property type="entry name" value="WD40_repeat_dom_sf"/>
</dbReference>
<accession>A0A3P3YK09</accession>
<dbReference type="PANTHER" id="PTHR44411:SF1">
    <property type="entry name" value="THO COMPLEX SUBUNIT 6 HOMOLOG"/>
    <property type="match status" value="1"/>
</dbReference>
<evidence type="ECO:0000256" key="3">
    <source>
        <dbReference type="ARBA" id="ARBA00022737"/>
    </source>
</evidence>
<dbReference type="PROSITE" id="PS00678">
    <property type="entry name" value="WD_REPEATS_1"/>
    <property type="match status" value="1"/>
</dbReference>
<proteinExistence type="inferred from homology"/>
<dbReference type="Pfam" id="PF00400">
    <property type="entry name" value="WD40"/>
    <property type="match status" value="2"/>
</dbReference>
<dbReference type="Proteomes" id="UP000290189">
    <property type="component" value="Unassembled WGS sequence"/>
</dbReference>
<dbReference type="InterPro" id="IPR001680">
    <property type="entry name" value="WD40_rpt"/>
</dbReference>
<dbReference type="InterPro" id="IPR015943">
    <property type="entry name" value="WD40/YVTN_repeat-like_dom_sf"/>
</dbReference>
<keyword evidence="2 4" id="KW-0853">WD repeat</keyword>
<evidence type="ECO:0000256" key="2">
    <source>
        <dbReference type="ARBA" id="ARBA00022574"/>
    </source>
</evidence>
<dbReference type="PROSITE" id="PS50294">
    <property type="entry name" value="WD_REPEATS_REGION"/>
    <property type="match status" value="1"/>
</dbReference>
<reference evidence="5 6" key="1">
    <citation type="submission" date="2018-03" db="EMBL/GenBank/DDBJ databases">
        <authorList>
            <person name="Fogelqvist J."/>
        </authorList>
    </citation>
    <scope>NUCLEOTIDE SEQUENCE [LARGE SCALE GENOMIC DNA]</scope>
</reference>
<protein>
    <submittedName>
        <fullName evidence="5">Uncharacterized protein</fullName>
    </submittedName>
</protein>
<evidence type="ECO:0000256" key="4">
    <source>
        <dbReference type="PROSITE-ProRule" id="PRU00221"/>
    </source>
</evidence>
<evidence type="ECO:0000313" key="5">
    <source>
        <dbReference type="EMBL" id="SPR00100.1"/>
    </source>
</evidence>
<dbReference type="PROSITE" id="PS50082">
    <property type="entry name" value="WD_REPEATS_2"/>
    <property type="match status" value="1"/>
</dbReference>
<dbReference type="SUPFAM" id="SSF50978">
    <property type="entry name" value="WD40 repeat-like"/>
    <property type="match status" value="1"/>
</dbReference>
<feature type="repeat" description="WD" evidence="4">
    <location>
        <begin position="175"/>
        <end position="216"/>
    </location>
</feature>
<evidence type="ECO:0000313" key="6">
    <source>
        <dbReference type="Proteomes" id="UP000290189"/>
    </source>
</evidence>
<keyword evidence="3" id="KW-0677">Repeat</keyword>
<dbReference type="InterPro" id="IPR042626">
    <property type="entry name" value="THOC6"/>
</dbReference>
<dbReference type="InterPro" id="IPR019775">
    <property type="entry name" value="WD40_repeat_CS"/>
</dbReference>
<dbReference type="GO" id="GO:0006406">
    <property type="term" value="P:mRNA export from nucleus"/>
    <property type="evidence" value="ECO:0007669"/>
    <property type="project" value="TreeGrafter"/>
</dbReference>
<dbReference type="PANTHER" id="PTHR44411">
    <property type="entry name" value="THO COMPLEX SUBUNIT 6 HOMOLOG"/>
    <property type="match status" value="1"/>
</dbReference>
<gene>
    <name evidence="5" type="ORF">PLBR_LOCUS7315</name>
</gene>
<geneLocation type="mitochondrion" evidence="5"/>
<organism evidence="5 6">
    <name type="scientific">Plasmodiophora brassicae</name>
    <name type="common">Clubroot disease agent</name>
    <dbReference type="NCBI Taxonomy" id="37360"/>
    <lineage>
        <taxon>Eukaryota</taxon>
        <taxon>Sar</taxon>
        <taxon>Rhizaria</taxon>
        <taxon>Endomyxa</taxon>
        <taxon>Phytomyxea</taxon>
        <taxon>Plasmodiophorida</taxon>
        <taxon>Plasmodiophoridae</taxon>
        <taxon>Plasmodiophora</taxon>
    </lineage>
</organism>
<keyword evidence="5" id="KW-0496">Mitochondrion</keyword>
<dbReference type="AlphaFoldDB" id="A0A3P3YK09"/>
<evidence type="ECO:0000256" key="1">
    <source>
        <dbReference type="ARBA" id="ARBA00009728"/>
    </source>
</evidence>
<dbReference type="EMBL" id="OVEO01000013">
    <property type="protein sequence ID" value="SPR00100.1"/>
    <property type="molecule type" value="Genomic_DNA"/>
</dbReference>
<name>A0A3P3YK09_PLABS</name>
<comment type="similarity">
    <text evidence="1">Belongs to the WD repeat THOC6 family.</text>
</comment>
<dbReference type="GO" id="GO:0000347">
    <property type="term" value="C:THO complex"/>
    <property type="evidence" value="ECO:0007669"/>
    <property type="project" value="TreeGrafter"/>
</dbReference>
<sequence>MGMANVQLIIATVAELRSVATSVSMTPPATVFTCAFSNDGSLLAAGDSRSALNVWETSSVAGEVDKCQRFAMPLDTTCRMRTNARAGPIYSVVFAENRLVSGGDLSIKVWDIDCVEEPLLELVNPQGTTAAGGLTAVSETNGLAYCSETRALFSASGQAAAFQWDLSTGQVVMRFAGHDDYLHCISMGVTPSTILTGSEDGFVRLWDIRSGECEAVLAQPGGKHWISSICCYGDWMSCGSGSGSLFTYHVASRSLVQTYTAAPPILAVSHVDSSLVSAGGSPYVNVWNADGTERNRIAYPVAPLYDIAVNPDPAARFRMATCGASSTVALVGDPMLPPSTTIQVV</sequence>